<evidence type="ECO:0000313" key="3">
    <source>
        <dbReference type="Proteomes" id="UP000622017"/>
    </source>
</evidence>
<protein>
    <submittedName>
        <fullName evidence="2">DUF4097 family beta strand repeat protein</fullName>
    </submittedName>
</protein>
<dbReference type="RefSeq" id="WP_187318778.1">
    <property type="nucleotide sequence ID" value="NZ_JACSCY010000003.1"/>
</dbReference>
<feature type="signal peptide" evidence="1">
    <location>
        <begin position="1"/>
        <end position="27"/>
    </location>
</feature>
<dbReference type="EMBL" id="JACSCY010000003">
    <property type="protein sequence ID" value="MBC6610479.1"/>
    <property type="molecule type" value="Genomic_DNA"/>
</dbReference>
<accession>A0ABR7MHB4</accession>
<organism evidence="2 3">
    <name type="scientific">Hymenobacter citatus</name>
    <dbReference type="NCBI Taxonomy" id="2763506"/>
    <lineage>
        <taxon>Bacteria</taxon>
        <taxon>Pseudomonadati</taxon>
        <taxon>Bacteroidota</taxon>
        <taxon>Cytophagia</taxon>
        <taxon>Cytophagales</taxon>
        <taxon>Hymenobacteraceae</taxon>
        <taxon>Hymenobacter</taxon>
    </lineage>
</organism>
<gene>
    <name evidence="2" type="ORF">H8B15_06075</name>
</gene>
<dbReference type="Proteomes" id="UP000622017">
    <property type="component" value="Unassembled WGS sequence"/>
</dbReference>
<feature type="chain" id="PRO_5045404651" evidence="1">
    <location>
        <begin position="28"/>
        <end position="308"/>
    </location>
</feature>
<proteinExistence type="predicted"/>
<comment type="caution">
    <text evidence="2">The sequence shown here is derived from an EMBL/GenBank/DDBJ whole genome shotgun (WGS) entry which is preliminary data.</text>
</comment>
<sequence length="308" mass="34194">MSSIVQNRCRVGVLVLLWLLSSLGAYAQQKVQVVTRTLEQRWVCKPNTSVRIRAEKATLRVQGWDKPIVQVVLRLSARHPDRAIAERDLAAAQYRLQQNVSAINLVNFFSLPTGAPTVQSDLRAEYTVMMPAGNHLVVANTYGHTSLVDLYGWQQLEQDFGRITLQNLQGSVAVTARYADVTATDVEANFTCEANKSAIRLLRIGGTATIHNQYGSVHAQPIAYLHKLVIEADRTEVTISASQPEQFAYQLSVQQGRLLLPNSYQMAKHIAKDRATLATKNASTQPIVRVSTSYAPLTLQTQELVFQP</sequence>
<evidence type="ECO:0000256" key="1">
    <source>
        <dbReference type="SAM" id="SignalP"/>
    </source>
</evidence>
<reference evidence="2 3" key="1">
    <citation type="submission" date="2020-08" db="EMBL/GenBank/DDBJ databases">
        <title>Hymenobacter sp.</title>
        <authorList>
            <person name="Kim M.K."/>
        </authorList>
    </citation>
    <scope>NUCLEOTIDE SEQUENCE [LARGE SCALE GENOMIC DNA]</scope>
    <source>
        <strain evidence="2 3">BT507</strain>
    </source>
</reference>
<evidence type="ECO:0000313" key="2">
    <source>
        <dbReference type="EMBL" id="MBC6610479.1"/>
    </source>
</evidence>
<keyword evidence="3" id="KW-1185">Reference proteome</keyword>
<keyword evidence="1" id="KW-0732">Signal</keyword>
<name>A0ABR7MHB4_9BACT</name>